<dbReference type="SUPFAM" id="SSF53474">
    <property type="entry name" value="alpha/beta-Hydrolases"/>
    <property type="match status" value="1"/>
</dbReference>
<gene>
    <name evidence="2" type="ORF">H9727_00260</name>
</gene>
<organism evidence="2 3">
    <name type="scientific">Candidatus Borkfalkia avistercoris</name>
    <dbReference type="NCBI Taxonomy" id="2838504"/>
    <lineage>
        <taxon>Bacteria</taxon>
        <taxon>Bacillati</taxon>
        <taxon>Bacillota</taxon>
        <taxon>Clostridia</taxon>
        <taxon>Christensenellales</taxon>
        <taxon>Christensenellaceae</taxon>
        <taxon>Candidatus Borkfalkia</taxon>
    </lineage>
</organism>
<dbReference type="GO" id="GO:0016787">
    <property type="term" value="F:hydrolase activity"/>
    <property type="evidence" value="ECO:0007669"/>
    <property type="project" value="UniProtKB-KW"/>
</dbReference>
<comment type="caution">
    <text evidence="2">The sequence shown here is derived from an EMBL/GenBank/DDBJ whole genome shotgun (WGS) entry which is preliminary data.</text>
</comment>
<dbReference type="Gene3D" id="3.40.50.1820">
    <property type="entry name" value="alpha/beta hydrolase"/>
    <property type="match status" value="1"/>
</dbReference>
<dbReference type="Pfam" id="PF12146">
    <property type="entry name" value="Hydrolase_4"/>
    <property type="match status" value="1"/>
</dbReference>
<dbReference type="InterPro" id="IPR029058">
    <property type="entry name" value="AB_hydrolase_fold"/>
</dbReference>
<evidence type="ECO:0000313" key="3">
    <source>
        <dbReference type="Proteomes" id="UP000824132"/>
    </source>
</evidence>
<dbReference type="InterPro" id="IPR051044">
    <property type="entry name" value="MAG_DAG_Lipase"/>
</dbReference>
<dbReference type="EMBL" id="DXCL01000001">
    <property type="protein sequence ID" value="HIZ02698.1"/>
    <property type="molecule type" value="Genomic_DNA"/>
</dbReference>
<reference evidence="2" key="2">
    <citation type="submission" date="2021-04" db="EMBL/GenBank/DDBJ databases">
        <authorList>
            <person name="Gilroy R."/>
        </authorList>
    </citation>
    <scope>NUCLEOTIDE SEQUENCE</scope>
    <source>
        <strain evidence="2">CHK187-5294</strain>
    </source>
</reference>
<proteinExistence type="predicted"/>
<reference evidence="2" key="1">
    <citation type="journal article" date="2021" name="PeerJ">
        <title>Extensive microbial diversity within the chicken gut microbiome revealed by metagenomics and culture.</title>
        <authorList>
            <person name="Gilroy R."/>
            <person name="Ravi A."/>
            <person name="Getino M."/>
            <person name="Pursley I."/>
            <person name="Horton D.L."/>
            <person name="Alikhan N.F."/>
            <person name="Baker D."/>
            <person name="Gharbi K."/>
            <person name="Hall N."/>
            <person name="Watson M."/>
            <person name="Adriaenssens E.M."/>
            <person name="Foster-Nyarko E."/>
            <person name="Jarju S."/>
            <person name="Secka A."/>
            <person name="Antonio M."/>
            <person name="Oren A."/>
            <person name="Chaudhuri R.R."/>
            <person name="La Ragione R."/>
            <person name="Hildebrand F."/>
            <person name="Pallen M.J."/>
        </authorList>
    </citation>
    <scope>NUCLEOTIDE SEQUENCE</scope>
    <source>
        <strain evidence="2">CHK187-5294</strain>
    </source>
</reference>
<dbReference type="Proteomes" id="UP000824132">
    <property type="component" value="Unassembled WGS sequence"/>
</dbReference>
<evidence type="ECO:0000259" key="1">
    <source>
        <dbReference type="Pfam" id="PF12146"/>
    </source>
</evidence>
<dbReference type="InterPro" id="IPR022742">
    <property type="entry name" value="Hydrolase_4"/>
</dbReference>
<feature type="domain" description="Serine aminopeptidase S33" evidence="1">
    <location>
        <begin position="21"/>
        <end position="276"/>
    </location>
</feature>
<dbReference type="AlphaFoldDB" id="A0A9D2A5L9"/>
<dbReference type="PANTHER" id="PTHR11614">
    <property type="entry name" value="PHOSPHOLIPASE-RELATED"/>
    <property type="match status" value="1"/>
</dbReference>
<accession>A0A9D2A5L9</accession>
<protein>
    <submittedName>
        <fullName evidence="2">Alpha/beta hydrolase</fullName>
    </submittedName>
</protein>
<sequence length="298" mass="32799">MIFTSYDNKEIYVREWTKVSDPVGVIQLAHGMNEYTGRYEKFAAYFNGLGYIVAGDDHRGHGETDEATLGYAEGDMFEDTVKDMAGIAKFYREKYAGLKYVLFGFSYGSFLTQAFVRRYARFLDGAVIAGSSRQNAAAVRAGKALADLGGSVKGKDAPAKLVNKAVFGGYSKKFEDGEWLSTDAENNARYHADPYCEFVCSNGFFSSFFKGLSGLYKKGEGAPADLPVLLISGKDDPVGDMGRGVERLAKYYKGIGVKDVSVHLIEGARHEFLNEAAHREEGLAAIAEFIKRIPVRKK</sequence>
<keyword evidence="2" id="KW-0378">Hydrolase</keyword>
<name>A0A9D2A5L9_9FIRM</name>
<evidence type="ECO:0000313" key="2">
    <source>
        <dbReference type="EMBL" id="HIZ02698.1"/>
    </source>
</evidence>